<dbReference type="EMBL" id="MLQM01000045">
    <property type="protein sequence ID" value="OHV04262.1"/>
    <property type="molecule type" value="Genomic_DNA"/>
</dbReference>
<gene>
    <name evidence="1" type="ORF">BKN37_10790</name>
</gene>
<dbReference type="AlphaFoldDB" id="A0A1S1NIM0"/>
<organism evidence="1 2">
    <name type="scientific">Mycobacterium talmoniae</name>
    <dbReference type="NCBI Taxonomy" id="1858794"/>
    <lineage>
        <taxon>Bacteria</taxon>
        <taxon>Bacillati</taxon>
        <taxon>Actinomycetota</taxon>
        <taxon>Actinomycetes</taxon>
        <taxon>Mycobacteriales</taxon>
        <taxon>Mycobacteriaceae</taxon>
        <taxon>Mycobacterium</taxon>
    </lineage>
</organism>
<proteinExistence type="predicted"/>
<evidence type="ECO:0000313" key="2">
    <source>
        <dbReference type="Proteomes" id="UP000179734"/>
    </source>
</evidence>
<sequence length="92" mass="10391">MPPVPDEVMVRPELIELDSPERHRVLDQIAAKKGHCDSCGGTEFEVGAALYLGFLFLDEDTDAYMIALTCRSRDCARPRTGVVLHENEFRRL</sequence>
<keyword evidence="2" id="KW-1185">Reference proteome</keyword>
<comment type="caution">
    <text evidence="1">The sequence shown here is derived from an EMBL/GenBank/DDBJ whole genome shotgun (WGS) entry which is preliminary data.</text>
</comment>
<accession>A0A1S1NIM0</accession>
<name>A0A1S1NIM0_9MYCO</name>
<evidence type="ECO:0000313" key="1">
    <source>
        <dbReference type="EMBL" id="OHV04262.1"/>
    </source>
</evidence>
<dbReference type="Proteomes" id="UP000179734">
    <property type="component" value="Unassembled WGS sequence"/>
</dbReference>
<reference evidence="1 2" key="1">
    <citation type="submission" date="2016-10" db="EMBL/GenBank/DDBJ databases">
        <title>Genome sequence of Mycobacterium talmonii.</title>
        <authorList>
            <person name="Greninger A.L."/>
            <person name="Elliott B."/>
            <person name="Vasireddy S."/>
            <person name="Vasireddy R."/>
        </authorList>
    </citation>
    <scope>NUCLEOTIDE SEQUENCE [LARGE SCALE GENOMIC DNA]</scope>
    <source>
        <strain evidence="2">NE-TNMC-100812</strain>
    </source>
</reference>
<protein>
    <submittedName>
        <fullName evidence="1">Uncharacterized protein</fullName>
    </submittedName>
</protein>
<dbReference type="RefSeq" id="WP_071025377.1">
    <property type="nucleotide sequence ID" value="NZ_MLQM01000045.1"/>
</dbReference>